<dbReference type="CDD" id="cd06445">
    <property type="entry name" value="ATase"/>
    <property type="match status" value="1"/>
</dbReference>
<evidence type="ECO:0000313" key="11">
    <source>
        <dbReference type="EMBL" id="MBB6449628.1"/>
    </source>
</evidence>
<feature type="domain" description="Methylguanine DNA methyltransferase ribonuclease-like" evidence="10">
    <location>
        <begin position="5"/>
        <end position="83"/>
    </location>
</feature>
<sequence length="178" mass="20103">MGDRMYWSILEYGCWVFALAATEKGLCYVGSPNGSFTHVEEWAERTFKEYKIVEDDIRLQPYKKELEEYFGGLRESFTQPLDLHGTAFQREVWEILGQIIYGETYTYSGVAEQLGKPTALRAVASAIGANPVLIATPCHRVVRKNGSLSGYRGGLEMKRHLLEIEKEGVNRSEINDSG</sequence>
<dbReference type="PANTHER" id="PTHR10815">
    <property type="entry name" value="METHYLATED-DNA--PROTEIN-CYSTEINE METHYLTRANSFERASE"/>
    <property type="match status" value="1"/>
</dbReference>
<evidence type="ECO:0000256" key="5">
    <source>
        <dbReference type="ARBA" id="ARBA00022679"/>
    </source>
</evidence>
<dbReference type="Pfam" id="PF01035">
    <property type="entry name" value="DNA_binding_1"/>
    <property type="match status" value="1"/>
</dbReference>
<evidence type="ECO:0000256" key="7">
    <source>
        <dbReference type="ARBA" id="ARBA00023204"/>
    </source>
</evidence>
<keyword evidence="5 11" id="KW-0808">Transferase</keyword>
<comment type="similarity">
    <text evidence="2">Belongs to the MGMT family.</text>
</comment>
<dbReference type="InterPro" id="IPR036217">
    <property type="entry name" value="MethylDNA_cys_MeTrfase_DNAb"/>
</dbReference>
<dbReference type="InterPro" id="IPR036631">
    <property type="entry name" value="MGMT_N_sf"/>
</dbReference>
<evidence type="ECO:0000313" key="12">
    <source>
        <dbReference type="Proteomes" id="UP000568839"/>
    </source>
</evidence>
<dbReference type="EC" id="2.1.1.63" evidence="3"/>
<evidence type="ECO:0000259" key="9">
    <source>
        <dbReference type="Pfam" id="PF01035"/>
    </source>
</evidence>
<evidence type="ECO:0000256" key="2">
    <source>
        <dbReference type="ARBA" id="ARBA00008711"/>
    </source>
</evidence>
<dbReference type="PANTHER" id="PTHR10815:SF12">
    <property type="entry name" value="METHYLATED-DNA--PROTEIN-CYSTEINE METHYLTRANSFERASE, INDUCIBLE"/>
    <property type="match status" value="1"/>
</dbReference>
<accession>A0A841Q1D1</accession>
<dbReference type="InterPro" id="IPR008332">
    <property type="entry name" value="MethylG_MeTrfase_N"/>
</dbReference>
<evidence type="ECO:0000256" key="8">
    <source>
        <dbReference type="ARBA" id="ARBA00049348"/>
    </source>
</evidence>
<dbReference type="InterPro" id="IPR036388">
    <property type="entry name" value="WH-like_DNA-bd_sf"/>
</dbReference>
<reference evidence="11 12" key="1">
    <citation type="submission" date="2020-08" db="EMBL/GenBank/DDBJ databases">
        <title>Genomic Encyclopedia of Type Strains, Phase IV (KMG-IV): sequencing the most valuable type-strain genomes for metagenomic binning, comparative biology and taxonomic classification.</title>
        <authorList>
            <person name="Goeker M."/>
        </authorList>
    </citation>
    <scope>NUCLEOTIDE SEQUENCE [LARGE SCALE GENOMIC DNA]</scope>
    <source>
        <strain evidence="11 12">DSM 21769</strain>
    </source>
</reference>
<dbReference type="EMBL" id="JACHHJ010000002">
    <property type="protein sequence ID" value="MBB6449628.1"/>
    <property type="molecule type" value="Genomic_DNA"/>
</dbReference>
<evidence type="ECO:0000259" key="10">
    <source>
        <dbReference type="Pfam" id="PF02870"/>
    </source>
</evidence>
<evidence type="ECO:0000256" key="3">
    <source>
        <dbReference type="ARBA" id="ARBA00011918"/>
    </source>
</evidence>
<dbReference type="GO" id="GO:0006281">
    <property type="term" value="P:DNA repair"/>
    <property type="evidence" value="ECO:0007669"/>
    <property type="project" value="UniProtKB-KW"/>
</dbReference>
<proteinExistence type="inferred from homology"/>
<comment type="catalytic activity">
    <reaction evidence="1">
        <text>a 4-O-methyl-thymidine in DNA + L-cysteinyl-[protein] = a thymidine in DNA + S-methyl-L-cysteinyl-[protein]</text>
        <dbReference type="Rhea" id="RHEA:53428"/>
        <dbReference type="Rhea" id="RHEA-COMP:10131"/>
        <dbReference type="Rhea" id="RHEA-COMP:10132"/>
        <dbReference type="Rhea" id="RHEA-COMP:13555"/>
        <dbReference type="Rhea" id="RHEA-COMP:13556"/>
        <dbReference type="ChEBI" id="CHEBI:29950"/>
        <dbReference type="ChEBI" id="CHEBI:82612"/>
        <dbReference type="ChEBI" id="CHEBI:137386"/>
        <dbReference type="ChEBI" id="CHEBI:137387"/>
        <dbReference type="EC" id="2.1.1.63"/>
    </reaction>
</comment>
<keyword evidence="12" id="KW-1185">Reference proteome</keyword>
<comment type="caution">
    <text evidence="11">The sequence shown here is derived from an EMBL/GenBank/DDBJ whole genome shotgun (WGS) entry which is preliminary data.</text>
</comment>
<keyword evidence="6" id="KW-0227">DNA damage</keyword>
<evidence type="ECO:0000256" key="6">
    <source>
        <dbReference type="ARBA" id="ARBA00022763"/>
    </source>
</evidence>
<dbReference type="Pfam" id="PF02870">
    <property type="entry name" value="Methyltransf_1N"/>
    <property type="match status" value="1"/>
</dbReference>
<name>A0A841Q1D1_9BACL</name>
<evidence type="ECO:0000256" key="4">
    <source>
        <dbReference type="ARBA" id="ARBA00022603"/>
    </source>
</evidence>
<dbReference type="InterPro" id="IPR014048">
    <property type="entry name" value="MethylDNA_cys_MeTrfase_DNA-bd"/>
</dbReference>
<feature type="domain" description="Methylated-DNA-[protein]-cysteine S-methyltransferase DNA binding" evidence="9">
    <location>
        <begin position="87"/>
        <end position="166"/>
    </location>
</feature>
<dbReference type="Proteomes" id="UP000568839">
    <property type="component" value="Unassembled WGS sequence"/>
</dbReference>
<keyword evidence="7" id="KW-0234">DNA repair</keyword>
<dbReference type="GO" id="GO:0003908">
    <property type="term" value="F:methylated-DNA-[protein]-cysteine S-methyltransferase activity"/>
    <property type="evidence" value="ECO:0007669"/>
    <property type="project" value="UniProtKB-EC"/>
</dbReference>
<dbReference type="SUPFAM" id="SSF46767">
    <property type="entry name" value="Methylated DNA-protein cysteine methyltransferase, C-terminal domain"/>
    <property type="match status" value="1"/>
</dbReference>
<protein>
    <recommendedName>
        <fullName evidence="3">methylated-DNA--[protein]-cysteine S-methyltransferase</fullName>
        <ecNumber evidence="3">2.1.1.63</ecNumber>
    </recommendedName>
</protein>
<gene>
    <name evidence="11" type="ORF">HNR44_001606</name>
</gene>
<dbReference type="NCBIfam" id="TIGR00589">
    <property type="entry name" value="ogt"/>
    <property type="match status" value="1"/>
</dbReference>
<evidence type="ECO:0000256" key="1">
    <source>
        <dbReference type="ARBA" id="ARBA00001286"/>
    </source>
</evidence>
<dbReference type="Gene3D" id="1.10.10.10">
    <property type="entry name" value="Winged helix-like DNA-binding domain superfamily/Winged helix DNA-binding domain"/>
    <property type="match status" value="1"/>
</dbReference>
<dbReference type="RefSeq" id="WP_184403621.1">
    <property type="nucleotide sequence ID" value="NZ_JACHHJ010000002.1"/>
</dbReference>
<keyword evidence="4 11" id="KW-0489">Methyltransferase</keyword>
<dbReference type="AlphaFoldDB" id="A0A841Q1D1"/>
<organism evidence="11 12">
    <name type="scientific">Geomicrobium halophilum</name>
    <dbReference type="NCBI Taxonomy" id="549000"/>
    <lineage>
        <taxon>Bacteria</taxon>
        <taxon>Bacillati</taxon>
        <taxon>Bacillota</taxon>
        <taxon>Bacilli</taxon>
        <taxon>Bacillales</taxon>
        <taxon>Geomicrobium</taxon>
    </lineage>
</organism>
<dbReference type="FunFam" id="1.10.10.10:FF:000214">
    <property type="entry name" value="Methylated-DNA--protein-cysteine methyltransferase"/>
    <property type="match status" value="1"/>
</dbReference>
<dbReference type="SUPFAM" id="SSF53155">
    <property type="entry name" value="Methylated DNA-protein cysteine methyltransferase domain"/>
    <property type="match status" value="1"/>
</dbReference>
<comment type="catalytic activity">
    <reaction evidence="8">
        <text>a 6-O-methyl-2'-deoxyguanosine in DNA + L-cysteinyl-[protein] = S-methyl-L-cysteinyl-[protein] + a 2'-deoxyguanosine in DNA</text>
        <dbReference type="Rhea" id="RHEA:24000"/>
        <dbReference type="Rhea" id="RHEA-COMP:10131"/>
        <dbReference type="Rhea" id="RHEA-COMP:10132"/>
        <dbReference type="Rhea" id="RHEA-COMP:11367"/>
        <dbReference type="Rhea" id="RHEA-COMP:11368"/>
        <dbReference type="ChEBI" id="CHEBI:29950"/>
        <dbReference type="ChEBI" id="CHEBI:82612"/>
        <dbReference type="ChEBI" id="CHEBI:85445"/>
        <dbReference type="ChEBI" id="CHEBI:85448"/>
        <dbReference type="EC" id="2.1.1.63"/>
    </reaction>
</comment>
<dbReference type="Gene3D" id="3.30.160.70">
    <property type="entry name" value="Methylated DNA-protein cysteine methyltransferase domain"/>
    <property type="match status" value="1"/>
</dbReference>
<dbReference type="GO" id="GO:0032259">
    <property type="term" value="P:methylation"/>
    <property type="evidence" value="ECO:0007669"/>
    <property type="project" value="UniProtKB-KW"/>
</dbReference>